<dbReference type="AlphaFoldDB" id="A0A016T121"/>
<sequence length="85" mass="9713">MGLLGRDTEEESGVVPALVYDWSSLYVNSVFQANRVFKMTNPDPSKRPTASEMVQEYLHVEAKTGFFGLFRSVIPYRHDLLQLMT</sequence>
<dbReference type="EMBL" id="JARK01001487">
    <property type="protein sequence ID" value="EYB96336.1"/>
    <property type="molecule type" value="Genomic_DNA"/>
</dbReference>
<protein>
    <submittedName>
        <fullName evidence="1">Uncharacterized protein</fullName>
    </submittedName>
</protein>
<proteinExistence type="predicted"/>
<keyword evidence="2" id="KW-1185">Reference proteome</keyword>
<dbReference type="OrthoDB" id="1405469at2759"/>
<name>A0A016T121_9BILA</name>
<organism evidence="1 2">
    <name type="scientific">Ancylostoma ceylanicum</name>
    <dbReference type="NCBI Taxonomy" id="53326"/>
    <lineage>
        <taxon>Eukaryota</taxon>
        <taxon>Metazoa</taxon>
        <taxon>Ecdysozoa</taxon>
        <taxon>Nematoda</taxon>
        <taxon>Chromadorea</taxon>
        <taxon>Rhabditida</taxon>
        <taxon>Rhabditina</taxon>
        <taxon>Rhabditomorpha</taxon>
        <taxon>Strongyloidea</taxon>
        <taxon>Ancylostomatidae</taxon>
        <taxon>Ancylostomatinae</taxon>
        <taxon>Ancylostoma</taxon>
    </lineage>
</organism>
<evidence type="ECO:0000313" key="2">
    <source>
        <dbReference type="Proteomes" id="UP000024635"/>
    </source>
</evidence>
<evidence type="ECO:0000313" key="1">
    <source>
        <dbReference type="EMBL" id="EYB96336.1"/>
    </source>
</evidence>
<gene>
    <name evidence="1" type="primary">Acey_s0151.g2815</name>
    <name evidence="1" type="ORF">Y032_0151g2815</name>
</gene>
<comment type="caution">
    <text evidence="1">The sequence shown here is derived from an EMBL/GenBank/DDBJ whole genome shotgun (WGS) entry which is preliminary data.</text>
</comment>
<accession>A0A016T121</accession>
<reference evidence="2" key="1">
    <citation type="journal article" date="2015" name="Nat. Genet.">
        <title>The genome and transcriptome of the zoonotic hookworm Ancylostoma ceylanicum identify infection-specific gene families.</title>
        <authorList>
            <person name="Schwarz E.M."/>
            <person name="Hu Y."/>
            <person name="Antoshechkin I."/>
            <person name="Miller M.M."/>
            <person name="Sternberg P.W."/>
            <person name="Aroian R.V."/>
        </authorList>
    </citation>
    <scope>NUCLEOTIDE SEQUENCE</scope>
    <source>
        <strain evidence="2">HY135</strain>
    </source>
</reference>
<dbReference type="Proteomes" id="UP000024635">
    <property type="component" value="Unassembled WGS sequence"/>
</dbReference>